<evidence type="ECO:0000313" key="2">
    <source>
        <dbReference type="Proteomes" id="UP000324222"/>
    </source>
</evidence>
<reference evidence="1 2" key="1">
    <citation type="submission" date="2019-05" db="EMBL/GenBank/DDBJ databases">
        <title>Another draft genome of Portunus trituberculatus and its Hox gene families provides insights of decapod evolution.</title>
        <authorList>
            <person name="Jeong J.-H."/>
            <person name="Song I."/>
            <person name="Kim S."/>
            <person name="Choi T."/>
            <person name="Kim D."/>
            <person name="Ryu S."/>
            <person name="Kim W."/>
        </authorList>
    </citation>
    <scope>NUCLEOTIDE SEQUENCE [LARGE SCALE GENOMIC DNA]</scope>
    <source>
        <tissue evidence="1">Muscle</tissue>
    </source>
</reference>
<sequence length="84" mass="9375">MKAPVTSFLSLSLVRRPRREAVREGSCIAAITEYMKAACITLAAAEQWIGETCLLRCPSRGTDSIPPLPRPFARLTHSDNCRWE</sequence>
<name>A0A5B7F8N4_PORTR</name>
<gene>
    <name evidence="1" type="ORF">E2C01_035556</name>
</gene>
<accession>A0A5B7F8N4</accession>
<organism evidence="1 2">
    <name type="scientific">Portunus trituberculatus</name>
    <name type="common">Swimming crab</name>
    <name type="synonym">Neptunus trituberculatus</name>
    <dbReference type="NCBI Taxonomy" id="210409"/>
    <lineage>
        <taxon>Eukaryota</taxon>
        <taxon>Metazoa</taxon>
        <taxon>Ecdysozoa</taxon>
        <taxon>Arthropoda</taxon>
        <taxon>Crustacea</taxon>
        <taxon>Multicrustacea</taxon>
        <taxon>Malacostraca</taxon>
        <taxon>Eumalacostraca</taxon>
        <taxon>Eucarida</taxon>
        <taxon>Decapoda</taxon>
        <taxon>Pleocyemata</taxon>
        <taxon>Brachyura</taxon>
        <taxon>Eubrachyura</taxon>
        <taxon>Portunoidea</taxon>
        <taxon>Portunidae</taxon>
        <taxon>Portuninae</taxon>
        <taxon>Portunus</taxon>
    </lineage>
</organism>
<dbReference type="EMBL" id="VSRR010005244">
    <property type="protein sequence ID" value="MPC41945.1"/>
    <property type="molecule type" value="Genomic_DNA"/>
</dbReference>
<comment type="caution">
    <text evidence="1">The sequence shown here is derived from an EMBL/GenBank/DDBJ whole genome shotgun (WGS) entry which is preliminary data.</text>
</comment>
<protein>
    <submittedName>
        <fullName evidence="1">Uncharacterized protein</fullName>
    </submittedName>
</protein>
<evidence type="ECO:0000313" key="1">
    <source>
        <dbReference type="EMBL" id="MPC41945.1"/>
    </source>
</evidence>
<dbReference type="AlphaFoldDB" id="A0A5B7F8N4"/>
<dbReference type="Proteomes" id="UP000324222">
    <property type="component" value="Unassembled WGS sequence"/>
</dbReference>
<proteinExistence type="predicted"/>
<keyword evidence="2" id="KW-1185">Reference proteome</keyword>